<dbReference type="Proteomes" id="UP000752696">
    <property type="component" value="Unassembled WGS sequence"/>
</dbReference>
<name>A0A6V7GZN5_9HYME</name>
<evidence type="ECO:0000313" key="3">
    <source>
        <dbReference type="Proteomes" id="UP000752696"/>
    </source>
</evidence>
<organism evidence="2 3">
    <name type="scientific">Heterotrigona itama</name>
    <dbReference type="NCBI Taxonomy" id="395501"/>
    <lineage>
        <taxon>Eukaryota</taxon>
        <taxon>Metazoa</taxon>
        <taxon>Ecdysozoa</taxon>
        <taxon>Arthropoda</taxon>
        <taxon>Hexapoda</taxon>
        <taxon>Insecta</taxon>
        <taxon>Pterygota</taxon>
        <taxon>Neoptera</taxon>
        <taxon>Endopterygota</taxon>
        <taxon>Hymenoptera</taxon>
        <taxon>Apocrita</taxon>
        <taxon>Aculeata</taxon>
        <taxon>Apoidea</taxon>
        <taxon>Anthophila</taxon>
        <taxon>Apidae</taxon>
        <taxon>Heterotrigona</taxon>
    </lineage>
</organism>
<sequence>MGSLYRTHICRLLQIPPRDSAPPRGQRDALHAKEGRRKIQRGACPPAPPPPPPPPLPPLPTPHHHYRGASCRSPTRSREATLPCATG</sequence>
<feature type="compositionally biased region" description="Pro residues" evidence="1">
    <location>
        <begin position="45"/>
        <end position="61"/>
    </location>
</feature>
<accession>A0A6V7GZN5</accession>
<feature type="region of interest" description="Disordered" evidence="1">
    <location>
        <begin position="15"/>
        <end position="87"/>
    </location>
</feature>
<proteinExistence type="predicted"/>
<reference evidence="2" key="1">
    <citation type="submission" date="2020-07" db="EMBL/GenBank/DDBJ databases">
        <authorList>
            <person name="Nazaruddin N."/>
        </authorList>
    </citation>
    <scope>NUCLEOTIDE SEQUENCE</scope>
</reference>
<comment type="caution">
    <text evidence="2">The sequence shown here is derived from an EMBL/GenBank/DDBJ whole genome shotgun (WGS) entry which is preliminary data.</text>
</comment>
<evidence type="ECO:0000256" key="1">
    <source>
        <dbReference type="SAM" id="MobiDB-lite"/>
    </source>
</evidence>
<gene>
    <name evidence="2" type="ORF">MHI_LOCUS255901</name>
</gene>
<evidence type="ECO:0000313" key="2">
    <source>
        <dbReference type="EMBL" id="CAD1471988.1"/>
    </source>
</evidence>
<dbReference type="AlphaFoldDB" id="A0A6V7GZN5"/>
<keyword evidence="3" id="KW-1185">Reference proteome</keyword>
<protein>
    <submittedName>
        <fullName evidence="2">Uncharacterized protein</fullName>
    </submittedName>
</protein>
<dbReference type="OrthoDB" id="10640994at2759"/>
<dbReference type="EMBL" id="CAJDYZ010004851">
    <property type="protein sequence ID" value="CAD1471988.1"/>
    <property type="molecule type" value="Genomic_DNA"/>
</dbReference>